<dbReference type="PANTHER" id="PTHR35786:SF1">
    <property type="entry name" value="REDOX-SENSING TRANSCRIPTIONAL REPRESSOR REX 1"/>
    <property type="match status" value="1"/>
</dbReference>
<proteinExistence type="inferred from homology"/>
<dbReference type="Gene3D" id="1.10.10.10">
    <property type="entry name" value="Winged helix-like DNA-binding domain superfamily/Winged helix DNA-binding domain"/>
    <property type="match status" value="1"/>
</dbReference>
<keyword evidence="2 6" id="KW-0678">Repressor</keyword>
<keyword evidence="1 6" id="KW-0963">Cytoplasm</keyword>
<evidence type="ECO:0000256" key="1">
    <source>
        <dbReference type="ARBA" id="ARBA00022490"/>
    </source>
</evidence>
<evidence type="ECO:0000313" key="8">
    <source>
        <dbReference type="EMBL" id="GAA4284707.1"/>
    </source>
</evidence>
<comment type="subcellular location">
    <subcellularLocation>
        <location evidence="6">Cytoplasm</location>
    </subcellularLocation>
</comment>
<dbReference type="Gene3D" id="3.40.50.720">
    <property type="entry name" value="NAD(P)-binding Rossmann-like Domain"/>
    <property type="match status" value="1"/>
</dbReference>
<dbReference type="InterPro" id="IPR036291">
    <property type="entry name" value="NAD(P)-bd_dom_sf"/>
</dbReference>
<comment type="caution">
    <text evidence="8">The sequence shown here is derived from an EMBL/GenBank/DDBJ whole genome shotgun (WGS) entry which is preliminary data.</text>
</comment>
<evidence type="ECO:0000256" key="6">
    <source>
        <dbReference type="HAMAP-Rule" id="MF_01131"/>
    </source>
</evidence>
<dbReference type="Pfam" id="PF02629">
    <property type="entry name" value="CoA_binding"/>
    <property type="match status" value="1"/>
</dbReference>
<dbReference type="SUPFAM" id="SSF46785">
    <property type="entry name" value="Winged helix' DNA-binding domain"/>
    <property type="match status" value="1"/>
</dbReference>
<evidence type="ECO:0000313" key="9">
    <source>
        <dbReference type="Proteomes" id="UP001501586"/>
    </source>
</evidence>
<dbReference type="NCBIfam" id="NF003996">
    <property type="entry name" value="PRK05472.2-5"/>
    <property type="match status" value="1"/>
</dbReference>
<reference evidence="9" key="1">
    <citation type="journal article" date="2019" name="Int. J. Syst. Evol. Microbiol.">
        <title>The Global Catalogue of Microorganisms (GCM) 10K type strain sequencing project: providing services to taxonomists for standard genome sequencing and annotation.</title>
        <authorList>
            <consortium name="The Broad Institute Genomics Platform"/>
            <consortium name="The Broad Institute Genome Sequencing Center for Infectious Disease"/>
            <person name="Wu L."/>
            <person name="Ma J."/>
        </authorList>
    </citation>
    <scope>NUCLEOTIDE SEQUENCE [LARGE SCALE GENOMIC DNA]</scope>
    <source>
        <strain evidence="9">JCM 17458</strain>
    </source>
</reference>
<keyword evidence="3 6" id="KW-0805">Transcription regulation</keyword>
<dbReference type="SUPFAM" id="SSF51735">
    <property type="entry name" value="NAD(P)-binding Rossmann-fold domains"/>
    <property type="match status" value="1"/>
</dbReference>
<keyword evidence="5 6" id="KW-0804">Transcription</keyword>
<keyword evidence="6" id="KW-0520">NAD</keyword>
<feature type="DNA-binding region" description="H-T-H motif" evidence="6">
    <location>
        <begin position="29"/>
        <end position="68"/>
    </location>
</feature>
<protein>
    <recommendedName>
        <fullName evidence="6">Redox-sensing transcriptional repressor Rex</fullName>
    </recommendedName>
</protein>
<feature type="domain" description="CoA-binding" evidence="7">
    <location>
        <begin position="92"/>
        <end position="193"/>
    </location>
</feature>
<dbReference type="SMART" id="SM00881">
    <property type="entry name" value="CoA_binding"/>
    <property type="match status" value="1"/>
</dbReference>
<gene>
    <name evidence="6" type="primary">rex</name>
    <name evidence="8" type="ORF">GCM10022261_22380</name>
</gene>
<keyword evidence="4 6" id="KW-0238">DNA-binding</keyword>
<evidence type="ECO:0000256" key="3">
    <source>
        <dbReference type="ARBA" id="ARBA00023015"/>
    </source>
</evidence>
<dbReference type="Pfam" id="PF06971">
    <property type="entry name" value="Put_DNA-bind_N"/>
    <property type="match status" value="1"/>
</dbReference>
<accession>A0ABP8ELP5</accession>
<dbReference type="InterPro" id="IPR009718">
    <property type="entry name" value="Rex_DNA-bd_C_dom"/>
</dbReference>
<sequence>MVETVSGPDLSAALPARSVPAPVVARLPGYLQALESLRAGGRSTVSSEELAGMCAVGSAILRRDLSHLSAAGRRGVGYDCAGLAANIRSFLGLDRVRRIGIIGAGRLGSALADYAGIAASGFALAGVFDTSPRVVGTSVGGLTVSPMGDFAERSAEAGIELAVIAVPAPAAQSAADAAVAAGIRGILNFAPVVLTVPPAVHVRHVDLATELQVLAHYTAAEAREQQQ</sequence>
<comment type="subunit">
    <text evidence="6">Homodimer.</text>
</comment>
<evidence type="ECO:0000256" key="2">
    <source>
        <dbReference type="ARBA" id="ARBA00022491"/>
    </source>
</evidence>
<keyword evidence="9" id="KW-1185">Reference proteome</keyword>
<dbReference type="InterPro" id="IPR036388">
    <property type="entry name" value="WH-like_DNA-bd_sf"/>
</dbReference>
<dbReference type="RefSeq" id="WP_236862688.1">
    <property type="nucleotide sequence ID" value="NZ_BAABAZ010000006.1"/>
</dbReference>
<evidence type="ECO:0000259" key="7">
    <source>
        <dbReference type="SMART" id="SM00881"/>
    </source>
</evidence>
<dbReference type="InterPro" id="IPR036390">
    <property type="entry name" value="WH_DNA-bd_sf"/>
</dbReference>
<dbReference type="NCBIfam" id="NF003992">
    <property type="entry name" value="PRK05472.2-1"/>
    <property type="match status" value="1"/>
</dbReference>
<evidence type="ECO:0000256" key="5">
    <source>
        <dbReference type="ARBA" id="ARBA00023163"/>
    </source>
</evidence>
<name>A0ABP8ELP5_9MICO</name>
<dbReference type="Proteomes" id="UP001501586">
    <property type="component" value="Unassembled WGS sequence"/>
</dbReference>
<comment type="similarity">
    <text evidence="6">Belongs to the transcriptional regulatory Rex family.</text>
</comment>
<dbReference type="NCBIfam" id="NF003994">
    <property type="entry name" value="PRK05472.2-3"/>
    <property type="match status" value="1"/>
</dbReference>
<dbReference type="PANTHER" id="PTHR35786">
    <property type="entry name" value="REDOX-SENSING TRANSCRIPTIONAL REPRESSOR REX"/>
    <property type="match status" value="1"/>
</dbReference>
<feature type="binding site" evidence="6">
    <location>
        <begin position="103"/>
        <end position="108"/>
    </location>
    <ligand>
        <name>NAD(+)</name>
        <dbReference type="ChEBI" id="CHEBI:57540"/>
    </ligand>
</feature>
<comment type="function">
    <text evidence="6">Modulates transcription in response to changes in cellular NADH/NAD(+) redox state.</text>
</comment>
<evidence type="ECO:0000256" key="4">
    <source>
        <dbReference type="ARBA" id="ARBA00023125"/>
    </source>
</evidence>
<dbReference type="EMBL" id="BAABAZ010000006">
    <property type="protein sequence ID" value="GAA4284707.1"/>
    <property type="molecule type" value="Genomic_DNA"/>
</dbReference>
<dbReference type="InterPro" id="IPR022876">
    <property type="entry name" value="Tscrpt_rep_Rex"/>
</dbReference>
<dbReference type="InterPro" id="IPR003781">
    <property type="entry name" value="CoA-bd"/>
</dbReference>
<dbReference type="HAMAP" id="MF_01131">
    <property type="entry name" value="Rex"/>
    <property type="match status" value="1"/>
</dbReference>
<organism evidence="8 9">
    <name type="scientific">Brevibacterium daeguense</name>
    <dbReference type="NCBI Taxonomy" id="909936"/>
    <lineage>
        <taxon>Bacteria</taxon>
        <taxon>Bacillati</taxon>
        <taxon>Actinomycetota</taxon>
        <taxon>Actinomycetes</taxon>
        <taxon>Micrococcales</taxon>
        <taxon>Brevibacteriaceae</taxon>
        <taxon>Brevibacterium</taxon>
    </lineage>
</organism>
<dbReference type="NCBIfam" id="NF003995">
    <property type="entry name" value="PRK05472.2-4"/>
    <property type="match status" value="1"/>
</dbReference>